<dbReference type="Gene3D" id="2.170.16.10">
    <property type="entry name" value="Hedgehog/Intein (Hint) domain"/>
    <property type="match status" value="1"/>
</dbReference>
<keyword evidence="5" id="KW-1185">Reference proteome</keyword>
<evidence type="ECO:0000313" key="5">
    <source>
        <dbReference type="Proteomes" id="UP000002028"/>
    </source>
</evidence>
<dbReference type="STRING" id="504472.Slin_4306"/>
<evidence type="ECO:0000256" key="1">
    <source>
        <dbReference type="SAM" id="Coils"/>
    </source>
</evidence>
<evidence type="ECO:0000259" key="3">
    <source>
        <dbReference type="Pfam" id="PF13930"/>
    </source>
</evidence>
<dbReference type="Pfam" id="PF13930">
    <property type="entry name" value="Endonuclea_NS_2"/>
    <property type="match status" value="1"/>
</dbReference>
<dbReference type="InterPro" id="IPR044929">
    <property type="entry name" value="DNA/RNA_non-sp_Endonuclease_sf"/>
</dbReference>
<protein>
    <recommendedName>
        <fullName evidence="3">Type VII secretion system protein EssD-like domain-containing protein</fullName>
    </recommendedName>
</protein>
<accession>D2QLJ8</accession>
<dbReference type="eggNOG" id="COG5444">
    <property type="taxonomic scope" value="Bacteria"/>
</dbReference>
<dbReference type="EMBL" id="CP001769">
    <property type="protein sequence ID" value="ADB40288.1"/>
    <property type="molecule type" value="Genomic_DNA"/>
</dbReference>
<dbReference type="AlphaFoldDB" id="D2QLJ8"/>
<sequence length="438" mass="48559">MGSERLAQRLLNNSVEYIEVSANATKKVEQALIKNADDEIQSITEEVEDATGKKTTIKICGFCLAGQTPVFGSGQSLAEMAASQPVQTLERDGSVGWRKLLGKVADRVEGLVRIWVRGEAVSSAPEHDFLTQTGKRPARSLVSGMLVYSLLTGGWLPVDSVSYAATPTQVEGLVLGDVVGYGVGRWGLVVSDSRRCPKRVRTTNEALDQLENVLGNRYNELVDLLDQLPNRKYTLQKVDGQLKLIDEGGTVWLDEISATQFKARGGTNPWNQFLDVTPPLMKNFEYVVDNNFIYKTDDAGRVSKITVEDLQTNQARPRNTYQQQKAKDIKDGKTTDSIDPTDDGGHMVASQFYGPSEQINYFPQNAVQNRAGGDWYIMEQELKQLRINNPNAVIKVEITPVFDDGIIKRPSDFDVRVTVTENGIPVTITKPRYNISNL</sequence>
<feature type="compositionally biased region" description="Basic and acidic residues" evidence="2">
    <location>
        <begin position="325"/>
        <end position="336"/>
    </location>
</feature>
<feature type="region of interest" description="Disordered" evidence="2">
    <location>
        <begin position="317"/>
        <end position="344"/>
    </location>
</feature>
<organism evidence="4 5">
    <name type="scientific">Spirosoma linguale (strain ATCC 33905 / DSM 74 / LMG 10896 / Claus 1)</name>
    <dbReference type="NCBI Taxonomy" id="504472"/>
    <lineage>
        <taxon>Bacteria</taxon>
        <taxon>Pseudomonadati</taxon>
        <taxon>Bacteroidota</taxon>
        <taxon>Cytophagia</taxon>
        <taxon>Cytophagales</taxon>
        <taxon>Cytophagaceae</taxon>
        <taxon>Spirosoma</taxon>
    </lineage>
</organism>
<evidence type="ECO:0000313" key="4">
    <source>
        <dbReference type="EMBL" id="ADB40288.1"/>
    </source>
</evidence>
<dbReference type="KEGG" id="sli:Slin_4306"/>
<dbReference type="Proteomes" id="UP000002028">
    <property type="component" value="Chromosome"/>
</dbReference>
<name>D2QLJ8_SPILD</name>
<reference evidence="4 5" key="1">
    <citation type="journal article" date="2010" name="Stand. Genomic Sci.">
        <title>Complete genome sequence of Spirosoma linguale type strain (1).</title>
        <authorList>
            <person name="Lail K."/>
            <person name="Sikorski J."/>
            <person name="Saunders E."/>
            <person name="Lapidus A."/>
            <person name="Glavina Del Rio T."/>
            <person name="Copeland A."/>
            <person name="Tice H."/>
            <person name="Cheng J.-F."/>
            <person name="Lucas S."/>
            <person name="Nolan M."/>
            <person name="Bruce D."/>
            <person name="Goodwin L."/>
            <person name="Pitluck S."/>
            <person name="Ivanova N."/>
            <person name="Mavromatis K."/>
            <person name="Ovchinnikova G."/>
            <person name="Pati A."/>
            <person name="Chen A."/>
            <person name="Palaniappan K."/>
            <person name="Land M."/>
            <person name="Hauser L."/>
            <person name="Chang Y.-J."/>
            <person name="Jeffries C.D."/>
            <person name="Chain P."/>
            <person name="Brettin T."/>
            <person name="Detter J.C."/>
            <person name="Schuetze A."/>
            <person name="Rohde M."/>
            <person name="Tindall B.J."/>
            <person name="Goeker M."/>
            <person name="Bristow J."/>
            <person name="Eisen J.A."/>
            <person name="Markowitz V."/>
            <person name="Hugenholtz P."/>
            <person name="Kyrpides N.C."/>
            <person name="Klenk H.-P."/>
            <person name="Chen F."/>
        </authorList>
    </citation>
    <scope>NUCLEOTIDE SEQUENCE [LARGE SCALE GENOMIC DNA]</scope>
    <source>
        <strain evidence="5">ATCC 33905 / DSM 74 / LMG 10896 / Claus 1</strain>
    </source>
</reference>
<dbReference type="RefSeq" id="WP_012928794.1">
    <property type="nucleotide sequence ID" value="NC_013730.1"/>
</dbReference>
<gene>
    <name evidence="4" type="ordered locus">Slin_4306</name>
</gene>
<dbReference type="Gene3D" id="3.40.570.10">
    <property type="entry name" value="Extracellular Endonuclease, subunit A"/>
    <property type="match status" value="1"/>
</dbReference>
<dbReference type="InterPro" id="IPR044927">
    <property type="entry name" value="Endonuclea_NS_2"/>
</dbReference>
<evidence type="ECO:0000256" key="2">
    <source>
        <dbReference type="SAM" id="MobiDB-lite"/>
    </source>
</evidence>
<keyword evidence="1" id="KW-0175">Coiled coil</keyword>
<feature type="coiled-coil region" evidence="1">
    <location>
        <begin position="26"/>
        <end position="53"/>
    </location>
</feature>
<feature type="domain" description="Type VII secretion system protein EssD-like" evidence="3">
    <location>
        <begin position="283"/>
        <end position="417"/>
    </location>
</feature>
<dbReference type="HOGENOM" id="CLU_625426_0_0_10"/>
<proteinExistence type="predicted"/>